<evidence type="ECO:0000313" key="2">
    <source>
        <dbReference type="EMBL" id="TWT74957.1"/>
    </source>
</evidence>
<dbReference type="RefSeq" id="WP_146389409.1">
    <property type="nucleotide sequence ID" value="NZ_SJPK01000001.1"/>
</dbReference>
<protein>
    <submittedName>
        <fullName evidence="2">Uncharacterized protein</fullName>
    </submittedName>
</protein>
<name>A0A5C5YJG4_9BACT</name>
<proteinExistence type="predicted"/>
<evidence type="ECO:0000313" key="3">
    <source>
        <dbReference type="Proteomes" id="UP000318053"/>
    </source>
</evidence>
<reference evidence="2 3" key="1">
    <citation type="submission" date="2019-02" db="EMBL/GenBank/DDBJ databases">
        <title>Deep-cultivation of Planctomycetes and their phenomic and genomic characterization uncovers novel biology.</title>
        <authorList>
            <person name="Wiegand S."/>
            <person name="Jogler M."/>
            <person name="Boedeker C."/>
            <person name="Pinto D."/>
            <person name="Vollmers J."/>
            <person name="Rivas-Marin E."/>
            <person name="Kohn T."/>
            <person name="Peeters S.H."/>
            <person name="Heuer A."/>
            <person name="Rast P."/>
            <person name="Oberbeckmann S."/>
            <person name="Bunk B."/>
            <person name="Jeske O."/>
            <person name="Meyerdierks A."/>
            <person name="Storesund J.E."/>
            <person name="Kallscheuer N."/>
            <person name="Luecker S."/>
            <person name="Lage O.M."/>
            <person name="Pohl T."/>
            <person name="Merkel B.J."/>
            <person name="Hornburger P."/>
            <person name="Mueller R.-W."/>
            <person name="Bruemmer F."/>
            <person name="Labrenz M."/>
            <person name="Spormann A.M."/>
            <person name="Op Den Camp H."/>
            <person name="Overmann J."/>
            <person name="Amann R."/>
            <person name="Jetten M.S.M."/>
            <person name="Mascher T."/>
            <person name="Medema M.H."/>
            <person name="Devos D.P."/>
            <person name="Kaster A.-K."/>
            <person name="Ovreas L."/>
            <person name="Rohde M."/>
            <person name="Galperin M.Y."/>
            <person name="Jogler C."/>
        </authorList>
    </citation>
    <scope>NUCLEOTIDE SEQUENCE [LARGE SCALE GENOMIC DNA]</scope>
    <source>
        <strain evidence="2 3">CA85</strain>
    </source>
</reference>
<feature type="signal peptide" evidence="1">
    <location>
        <begin position="1"/>
        <end position="36"/>
    </location>
</feature>
<dbReference type="Proteomes" id="UP000318053">
    <property type="component" value="Unassembled WGS sequence"/>
</dbReference>
<evidence type="ECO:0000256" key="1">
    <source>
        <dbReference type="SAM" id="SignalP"/>
    </source>
</evidence>
<dbReference type="OrthoDB" id="282809at2"/>
<gene>
    <name evidence="2" type="ORF">CA85_02450</name>
</gene>
<keyword evidence="3" id="KW-1185">Reference proteome</keyword>
<feature type="chain" id="PRO_5023109501" evidence="1">
    <location>
        <begin position="37"/>
        <end position="198"/>
    </location>
</feature>
<accession>A0A5C5YJG4</accession>
<dbReference type="EMBL" id="SJPK01000001">
    <property type="protein sequence ID" value="TWT74957.1"/>
    <property type="molecule type" value="Genomic_DNA"/>
</dbReference>
<sequence precursor="true">MKRKMKQPVSTARTAKRRYQSVLVALAASASLVSNAPDAHAFGGHGYHGGERVVSSRVVSDTVVGESASGVDSGGEVQSTGGDCASGNCGGGGYGAGGIQGREYGQPDLFYNFYTQGAANSANAQMYAAPVPVPRHVGQTYLTYQPFYPHEMLYKHHDRFHNYYDGGRGMNRTHVSYYYPPVRTGLSNFYWNVLRIPR</sequence>
<dbReference type="AlphaFoldDB" id="A0A5C5YJG4"/>
<organism evidence="2 3">
    <name type="scientific">Allorhodopirellula solitaria</name>
    <dbReference type="NCBI Taxonomy" id="2527987"/>
    <lineage>
        <taxon>Bacteria</taxon>
        <taxon>Pseudomonadati</taxon>
        <taxon>Planctomycetota</taxon>
        <taxon>Planctomycetia</taxon>
        <taxon>Pirellulales</taxon>
        <taxon>Pirellulaceae</taxon>
        <taxon>Allorhodopirellula</taxon>
    </lineage>
</organism>
<comment type="caution">
    <text evidence="2">The sequence shown here is derived from an EMBL/GenBank/DDBJ whole genome shotgun (WGS) entry which is preliminary data.</text>
</comment>
<keyword evidence="1" id="KW-0732">Signal</keyword>